<accession>A0A7D3QWE2</accession>
<reference evidence="1 2" key="1">
    <citation type="submission" date="2020-04" db="EMBL/GenBank/DDBJ databases">
        <title>Advantages and limits of metagenomic assembly and binning of a giant virus.</title>
        <authorList>
            <person name="Schulz F."/>
            <person name="Andreani J."/>
            <person name="Francis R."/>
            <person name="Boudjemaa H."/>
            <person name="Bou Khalil J.Y."/>
            <person name="Lee J."/>
            <person name="La Scola B."/>
            <person name="Woyke T."/>
        </authorList>
    </citation>
    <scope>NUCLEOTIDE SEQUENCE [LARGE SCALE GENOMIC DNA]</scope>
    <source>
        <strain evidence="1 2">FV1/VV64</strain>
    </source>
</reference>
<protein>
    <submittedName>
        <fullName evidence="1">Uncharacterized protein</fullName>
    </submittedName>
</protein>
<keyword evidence="2" id="KW-1185">Reference proteome</keyword>
<organism evidence="1 2">
    <name type="scientific">Fadolivirus FV1/VV64</name>
    <dbReference type="NCBI Taxonomy" id="3070911"/>
    <lineage>
        <taxon>Viruses</taxon>
        <taxon>Varidnaviria</taxon>
        <taxon>Bamfordvirae</taxon>
        <taxon>Nucleocytoviricota</taxon>
        <taxon>Megaviricetes</taxon>
        <taxon>Imitervirales</taxon>
        <taxon>Mimiviridae</taxon>
        <taxon>Klosneuvirinae</taxon>
        <taxon>Fadolivirus</taxon>
        <taxon>Fadolivirus algeromassiliense</taxon>
    </lineage>
</organism>
<dbReference type="Proteomes" id="UP001162001">
    <property type="component" value="Segment"/>
</dbReference>
<gene>
    <name evidence="1" type="ORF">Fadolivirus_1_988</name>
</gene>
<evidence type="ECO:0000313" key="2">
    <source>
        <dbReference type="Proteomes" id="UP001162001"/>
    </source>
</evidence>
<proteinExistence type="predicted"/>
<dbReference type="EMBL" id="MT418680">
    <property type="protein sequence ID" value="QKF94446.1"/>
    <property type="molecule type" value="Genomic_DNA"/>
</dbReference>
<sequence>MTTVYLYRVHCIEEDKDVTIWSTTTPNLCPNNHSDRSIDPSRTVVIDSIKQDSVKAEEPTDGYFQCTSVPINVPASAMGSYYYQDYEWPMDILVWKTEINPKNNMLNDKISVIADPDKQIGVLTSVADVGSKVLHVSNTVTTNVIRGFEITLEYNGTICEMGRIIAIDRINGMITVENLPSIAFPINTLVKLNVYMVKDYYVDSSLTKICFGDKGFRGKILPANTKMRVKYYNSNGEEKNVCWRVEYYIQG</sequence>
<evidence type="ECO:0000313" key="1">
    <source>
        <dbReference type="EMBL" id="QKF94446.1"/>
    </source>
</evidence>
<name>A0A7D3QWE2_9VIRU</name>